<accession>A0A0L7MQR6</accession>
<organism evidence="1 2">
    <name type="scientific">Comamonas testosteroni</name>
    <name type="common">Pseudomonas testosteroni</name>
    <dbReference type="NCBI Taxonomy" id="285"/>
    <lineage>
        <taxon>Bacteria</taxon>
        <taxon>Pseudomonadati</taxon>
        <taxon>Pseudomonadota</taxon>
        <taxon>Betaproteobacteria</taxon>
        <taxon>Burkholderiales</taxon>
        <taxon>Comamonadaceae</taxon>
        <taxon>Comamonas</taxon>
    </lineage>
</organism>
<sequence length="67" mass="7134">MPDACKSKVPNGRWEAVICAMNGGVERIKAQAACHCGQAGMTLLEALAGAVIKQEEPHLARMPLFLT</sequence>
<dbReference type="AlphaFoldDB" id="A0A0L7MQR6"/>
<name>A0A0L7MQR6_COMTE</name>
<evidence type="ECO:0000313" key="1">
    <source>
        <dbReference type="EMBL" id="KOC24160.1"/>
    </source>
</evidence>
<protein>
    <submittedName>
        <fullName evidence="1">Uncharacterized protein</fullName>
    </submittedName>
</protein>
<reference evidence="2" key="1">
    <citation type="submission" date="2014-06" db="EMBL/GenBank/DDBJ databases">
        <title>Draft genome sequence of C. testosteroni WDL7.</title>
        <authorList>
            <person name="Wu Y."/>
            <person name="Seshan H."/>
            <person name="Arumugam K."/>
        </authorList>
    </citation>
    <scope>NUCLEOTIDE SEQUENCE [LARGE SCALE GENOMIC DNA]</scope>
    <source>
        <strain evidence="2">WDL7</strain>
    </source>
</reference>
<evidence type="ECO:0000313" key="2">
    <source>
        <dbReference type="Proteomes" id="UP000037442"/>
    </source>
</evidence>
<dbReference type="EMBL" id="JNVD01000013">
    <property type="protein sequence ID" value="KOC24160.1"/>
    <property type="molecule type" value="Genomic_DNA"/>
</dbReference>
<dbReference type="Proteomes" id="UP000037442">
    <property type="component" value="Unassembled WGS sequence"/>
</dbReference>
<dbReference type="PATRIC" id="fig|285.49.peg.871"/>
<proteinExistence type="predicted"/>
<gene>
    <name evidence="1" type="ORF">GL58_04165</name>
</gene>
<comment type="caution">
    <text evidence="1">The sequence shown here is derived from an EMBL/GenBank/DDBJ whole genome shotgun (WGS) entry which is preliminary data.</text>
</comment>